<evidence type="ECO:0000313" key="2">
    <source>
        <dbReference type="WBParaSite" id="PSU_v2.g21506.t1"/>
    </source>
</evidence>
<protein>
    <submittedName>
        <fullName evidence="2">Uncharacterized protein</fullName>
    </submittedName>
</protein>
<accession>A0A914YVG6</accession>
<organism evidence="1 2">
    <name type="scientific">Panagrolaimus superbus</name>
    <dbReference type="NCBI Taxonomy" id="310955"/>
    <lineage>
        <taxon>Eukaryota</taxon>
        <taxon>Metazoa</taxon>
        <taxon>Ecdysozoa</taxon>
        <taxon>Nematoda</taxon>
        <taxon>Chromadorea</taxon>
        <taxon>Rhabditida</taxon>
        <taxon>Tylenchina</taxon>
        <taxon>Panagrolaimomorpha</taxon>
        <taxon>Panagrolaimoidea</taxon>
        <taxon>Panagrolaimidae</taxon>
        <taxon>Panagrolaimus</taxon>
    </lineage>
</organism>
<dbReference type="Proteomes" id="UP000887577">
    <property type="component" value="Unplaced"/>
</dbReference>
<reference evidence="2" key="1">
    <citation type="submission" date="2022-11" db="UniProtKB">
        <authorList>
            <consortium name="WormBaseParasite"/>
        </authorList>
    </citation>
    <scope>IDENTIFICATION</scope>
</reference>
<dbReference type="WBParaSite" id="PSU_v2.g21506.t1">
    <property type="protein sequence ID" value="PSU_v2.g21506.t1"/>
    <property type="gene ID" value="PSU_v2.g21506"/>
</dbReference>
<sequence length="90" mass="10468">MEESSSAKADIPVIVHVNKAKNVSKKLQAEMKDIAPEALEDEDIINLRKRLVYECEKTFQDAEWRTKMYPVLWMNAFYSTIYVFRGSHGN</sequence>
<evidence type="ECO:0000313" key="1">
    <source>
        <dbReference type="Proteomes" id="UP000887577"/>
    </source>
</evidence>
<dbReference type="AlphaFoldDB" id="A0A914YVG6"/>
<name>A0A914YVG6_9BILA</name>
<proteinExistence type="predicted"/>
<keyword evidence="1" id="KW-1185">Reference proteome</keyword>